<accession>A0A1H5EJB0</accession>
<sequence>MRAIQNLLQPTEQPNMRTSQFLLSTLKETPSDAVVISHQLMLRAGMIRKLASGLYTWLPMGLRVLRKVEKVVREEMNAAGALEVLMPGIQPAELWQESGRWEQYGPELLRMKDRHGRDFCAGPTHEEVITDLARNELNSYKQLPINLYQIQTKFRDEIRPRFGLMRGREFIMKDAYSFHVDQASLQETYDRMHQAYCNVFARLGLNFRPVQADTGSIGGTGSHEFHVLADSGEDDIAFSDSSDYAANIEKAEAVPRESSRGAATESMRMVETPDTKTIDALVQGFGLAIEKTIKTLMVHGAKKGTLVALIVRGDHELNEIKAANLEQVASPLVFASEAEIRAAIGAGPGSLGPINLPIPCIIDRSVALMSDFASGANIDDKHYFGVNWERDLPLPEVADLRNVLAGDPSPDGKGTLEIKRGIEVGHIFQLGTKYSEALNCQVLGENGKPVTLTMGCYGIGVSRVVAAAIEQNNDDRGILWNDALAPFHIALVPLRYETDAVRETTDKLYAELTAAGFEVLLDDRDKKTSPGIKFADMELIGIPHRIVVSDRGLAEGNLEYKSRKETEAQAVPVADILSFIQARISH</sequence>
<evidence type="ECO:0000256" key="9">
    <source>
        <dbReference type="ARBA" id="ARBA00047671"/>
    </source>
</evidence>
<dbReference type="EC" id="6.1.1.15" evidence="10"/>
<comment type="similarity">
    <text evidence="10">Belongs to the class-II aminoacyl-tRNA synthetase family. ProS type 1 subfamily.</text>
</comment>
<dbReference type="InterPro" id="IPR004154">
    <property type="entry name" value="Anticodon-bd"/>
</dbReference>
<dbReference type="InterPro" id="IPR033730">
    <property type="entry name" value="ProRS_core_prok"/>
</dbReference>
<dbReference type="PIRSF" id="PIRSF001535">
    <property type="entry name" value="ProRS_1"/>
    <property type="match status" value="1"/>
</dbReference>
<dbReference type="Pfam" id="PF03129">
    <property type="entry name" value="HGTP_anticodon"/>
    <property type="match status" value="1"/>
</dbReference>
<dbReference type="Pfam" id="PF00587">
    <property type="entry name" value="tRNA-synt_2b"/>
    <property type="match status" value="1"/>
</dbReference>
<keyword evidence="13" id="KW-1185">Reference proteome</keyword>
<keyword evidence="7 10" id="KW-0648">Protein biosynthesis</keyword>
<dbReference type="InterPro" id="IPR007214">
    <property type="entry name" value="YbaK/aa-tRNA-synth-assoc-dom"/>
</dbReference>
<evidence type="ECO:0000313" key="12">
    <source>
        <dbReference type="EMBL" id="SED91201.1"/>
    </source>
</evidence>
<feature type="domain" description="Aminoacyl-transfer RNA synthetases class-II family profile" evidence="11">
    <location>
        <begin position="53"/>
        <end position="486"/>
    </location>
</feature>
<dbReference type="SUPFAM" id="SSF55826">
    <property type="entry name" value="YbaK/ProRS associated domain"/>
    <property type="match status" value="1"/>
</dbReference>
<comment type="domain">
    <text evidence="10">Consists of three domains: the N-terminal catalytic domain, the editing domain and the C-terminal anticodon-binding domain.</text>
</comment>
<dbReference type="Gene3D" id="3.40.50.800">
    <property type="entry name" value="Anticodon-binding domain"/>
    <property type="match status" value="1"/>
</dbReference>
<dbReference type="AlphaFoldDB" id="A0A1H5EJB0"/>
<dbReference type="GO" id="GO:0004827">
    <property type="term" value="F:proline-tRNA ligase activity"/>
    <property type="evidence" value="ECO:0007669"/>
    <property type="project" value="UniProtKB-UniRule"/>
</dbReference>
<dbReference type="InterPro" id="IPR002316">
    <property type="entry name" value="Pro-tRNA-ligase_IIa"/>
</dbReference>
<evidence type="ECO:0000256" key="6">
    <source>
        <dbReference type="ARBA" id="ARBA00022840"/>
    </source>
</evidence>
<evidence type="ECO:0000256" key="2">
    <source>
        <dbReference type="ARBA" id="ARBA00011738"/>
    </source>
</evidence>
<dbReference type="PANTHER" id="PTHR42753:SF2">
    <property type="entry name" value="PROLINE--TRNA LIGASE"/>
    <property type="match status" value="1"/>
</dbReference>
<dbReference type="EMBL" id="FNSC01000001">
    <property type="protein sequence ID" value="SED91201.1"/>
    <property type="molecule type" value="Genomic_DNA"/>
</dbReference>
<dbReference type="PRINTS" id="PR01046">
    <property type="entry name" value="TRNASYNTHPRO"/>
</dbReference>
<name>A0A1H5EJB0_PSEAG</name>
<evidence type="ECO:0000256" key="8">
    <source>
        <dbReference type="ARBA" id="ARBA00023146"/>
    </source>
</evidence>
<dbReference type="Pfam" id="PF04073">
    <property type="entry name" value="tRNA_edit"/>
    <property type="match status" value="1"/>
</dbReference>
<keyword evidence="3 10" id="KW-0963">Cytoplasm</keyword>
<comment type="catalytic activity">
    <reaction evidence="9 10">
        <text>tRNA(Pro) + L-proline + ATP = L-prolyl-tRNA(Pro) + AMP + diphosphate</text>
        <dbReference type="Rhea" id="RHEA:14305"/>
        <dbReference type="Rhea" id="RHEA-COMP:9700"/>
        <dbReference type="Rhea" id="RHEA-COMP:9702"/>
        <dbReference type="ChEBI" id="CHEBI:30616"/>
        <dbReference type="ChEBI" id="CHEBI:33019"/>
        <dbReference type="ChEBI" id="CHEBI:60039"/>
        <dbReference type="ChEBI" id="CHEBI:78442"/>
        <dbReference type="ChEBI" id="CHEBI:78532"/>
        <dbReference type="ChEBI" id="CHEBI:456215"/>
        <dbReference type="EC" id="6.1.1.15"/>
    </reaction>
</comment>
<reference evidence="13" key="1">
    <citation type="submission" date="2016-10" db="EMBL/GenBank/DDBJ databases">
        <authorList>
            <person name="Varghese N."/>
            <person name="Submissions S."/>
        </authorList>
    </citation>
    <scope>NUCLEOTIDE SEQUENCE [LARGE SCALE GENOMIC DNA]</scope>
    <source>
        <strain evidence="13">DSM 12111</strain>
    </source>
</reference>
<dbReference type="InterPro" id="IPR036621">
    <property type="entry name" value="Anticodon-bd_dom_sf"/>
</dbReference>
<evidence type="ECO:0000256" key="1">
    <source>
        <dbReference type="ARBA" id="ARBA00004496"/>
    </source>
</evidence>
<dbReference type="HAMAP" id="MF_01569">
    <property type="entry name" value="Pro_tRNA_synth_type1"/>
    <property type="match status" value="1"/>
</dbReference>
<evidence type="ECO:0000313" key="13">
    <source>
        <dbReference type="Proteomes" id="UP000242849"/>
    </source>
</evidence>
<dbReference type="PROSITE" id="PS50862">
    <property type="entry name" value="AA_TRNA_LIGASE_II"/>
    <property type="match status" value="1"/>
</dbReference>
<dbReference type="Proteomes" id="UP000242849">
    <property type="component" value="Unassembled WGS sequence"/>
</dbReference>
<dbReference type="FunFam" id="3.30.930.10:FF:000097">
    <property type="entry name" value="Proline--tRNA ligase"/>
    <property type="match status" value="1"/>
</dbReference>
<dbReference type="InterPro" id="IPR045864">
    <property type="entry name" value="aa-tRNA-synth_II/BPL/LPL"/>
</dbReference>
<evidence type="ECO:0000256" key="4">
    <source>
        <dbReference type="ARBA" id="ARBA00022598"/>
    </source>
</evidence>
<dbReference type="GO" id="GO:0005524">
    <property type="term" value="F:ATP binding"/>
    <property type="evidence" value="ECO:0007669"/>
    <property type="project" value="UniProtKB-UniRule"/>
</dbReference>
<dbReference type="CDD" id="cd00779">
    <property type="entry name" value="ProRS_core_prok"/>
    <property type="match status" value="1"/>
</dbReference>
<keyword evidence="5 10" id="KW-0547">Nucleotide-binding</keyword>
<keyword evidence="4 10" id="KW-0436">Ligase</keyword>
<dbReference type="STRING" id="53406.SAMN05421553_3622"/>
<organism evidence="12 13">
    <name type="scientific">Pseudomonas anguilliseptica</name>
    <dbReference type="NCBI Taxonomy" id="53406"/>
    <lineage>
        <taxon>Bacteria</taxon>
        <taxon>Pseudomonadati</taxon>
        <taxon>Pseudomonadota</taxon>
        <taxon>Gammaproteobacteria</taxon>
        <taxon>Pseudomonadales</taxon>
        <taxon>Pseudomonadaceae</taxon>
        <taxon>Pseudomonas</taxon>
    </lineage>
</organism>
<evidence type="ECO:0000256" key="7">
    <source>
        <dbReference type="ARBA" id="ARBA00022917"/>
    </source>
</evidence>
<dbReference type="InterPro" id="IPR002314">
    <property type="entry name" value="aa-tRNA-synt_IIb"/>
</dbReference>
<dbReference type="InterPro" id="IPR004500">
    <property type="entry name" value="Pro-tRNA-synth_IIa_bac-type"/>
</dbReference>
<dbReference type="InterPro" id="IPR023717">
    <property type="entry name" value="Pro-tRNA-Synthase_IIa_type1"/>
</dbReference>
<comment type="function">
    <text evidence="10">Catalyzes the attachment of proline to tRNA(Pro) in a two-step reaction: proline is first activated by ATP to form Pro-AMP and then transferred to the acceptor end of tRNA(Pro). As ProRS can inadvertently accommodate and process non-cognate amino acids such as alanine and cysteine, to avoid such errors it has two additional distinct editing activities against alanine. One activity is designated as 'pretransfer' editing and involves the tRNA(Pro)-independent hydrolysis of activated Ala-AMP. The other activity is designated 'posttransfer' editing and involves deacylation of mischarged Ala-tRNA(Pro). The misacylated Cys-tRNA(Pro) is not edited by ProRS.</text>
</comment>
<evidence type="ECO:0000256" key="10">
    <source>
        <dbReference type="HAMAP-Rule" id="MF_01569"/>
    </source>
</evidence>
<dbReference type="CDD" id="cd04334">
    <property type="entry name" value="ProRS-INS"/>
    <property type="match status" value="1"/>
</dbReference>
<protein>
    <recommendedName>
        <fullName evidence="10">Proline--tRNA ligase</fullName>
        <ecNumber evidence="10">6.1.1.15</ecNumber>
    </recommendedName>
    <alternativeName>
        <fullName evidence="10">Prolyl-tRNA synthetase</fullName>
        <shortName evidence="10">ProRS</shortName>
    </alternativeName>
</protein>
<keyword evidence="8 10" id="KW-0030">Aminoacyl-tRNA synthetase</keyword>
<dbReference type="FunFam" id="3.90.960.10:FF:000001">
    <property type="entry name" value="Proline--tRNA ligase"/>
    <property type="match status" value="1"/>
</dbReference>
<proteinExistence type="inferred from homology"/>
<dbReference type="PANTHER" id="PTHR42753">
    <property type="entry name" value="MITOCHONDRIAL RIBOSOME PROTEIN L39/PROLYL-TRNA LIGASE FAMILY MEMBER"/>
    <property type="match status" value="1"/>
</dbReference>
<dbReference type="CDD" id="cd00861">
    <property type="entry name" value="ProRS_anticodon_short"/>
    <property type="match status" value="1"/>
</dbReference>
<dbReference type="InterPro" id="IPR036754">
    <property type="entry name" value="YbaK/aa-tRNA-synt-asso_dom_sf"/>
</dbReference>
<dbReference type="InterPro" id="IPR050062">
    <property type="entry name" value="Pro-tRNA_synthetase"/>
</dbReference>
<dbReference type="GO" id="GO:0005829">
    <property type="term" value="C:cytosol"/>
    <property type="evidence" value="ECO:0007669"/>
    <property type="project" value="TreeGrafter"/>
</dbReference>
<dbReference type="Gene3D" id="3.30.930.10">
    <property type="entry name" value="Bira Bifunctional Protein, Domain 2"/>
    <property type="match status" value="2"/>
</dbReference>
<dbReference type="SUPFAM" id="SSF52954">
    <property type="entry name" value="Class II aaRS ABD-related"/>
    <property type="match status" value="1"/>
</dbReference>
<keyword evidence="6 10" id="KW-0067">ATP-binding</keyword>
<gene>
    <name evidence="10" type="primary">proS</name>
    <name evidence="12" type="ORF">SAMN05421553_3622</name>
</gene>
<dbReference type="FunFam" id="3.30.930.10:FF:000043">
    <property type="entry name" value="Proline--tRNA ligase"/>
    <property type="match status" value="1"/>
</dbReference>
<comment type="subunit">
    <text evidence="2 10">Homodimer.</text>
</comment>
<dbReference type="NCBIfam" id="NF006625">
    <property type="entry name" value="PRK09194.1"/>
    <property type="match status" value="1"/>
</dbReference>
<dbReference type="SUPFAM" id="SSF55681">
    <property type="entry name" value="Class II aaRS and biotin synthetases"/>
    <property type="match status" value="1"/>
</dbReference>
<evidence type="ECO:0000256" key="3">
    <source>
        <dbReference type="ARBA" id="ARBA00022490"/>
    </source>
</evidence>
<evidence type="ECO:0000256" key="5">
    <source>
        <dbReference type="ARBA" id="ARBA00022741"/>
    </source>
</evidence>
<evidence type="ECO:0000259" key="11">
    <source>
        <dbReference type="PROSITE" id="PS50862"/>
    </source>
</evidence>
<dbReference type="GO" id="GO:0002161">
    <property type="term" value="F:aminoacyl-tRNA deacylase activity"/>
    <property type="evidence" value="ECO:0007669"/>
    <property type="project" value="InterPro"/>
</dbReference>
<dbReference type="NCBIfam" id="TIGR00409">
    <property type="entry name" value="proS_fam_II"/>
    <property type="match status" value="1"/>
</dbReference>
<comment type="subcellular location">
    <subcellularLocation>
        <location evidence="1 10">Cytoplasm</location>
    </subcellularLocation>
</comment>
<dbReference type="InterPro" id="IPR044140">
    <property type="entry name" value="ProRS_anticodon_short"/>
</dbReference>
<dbReference type="GO" id="GO:0006433">
    <property type="term" value="P:prolyl-tRNA aminoacylation"/>
    <property type="evidence" value="ECO:0007669"/>
    <property type="project" value="UniProtKB-UniRule"/>
</dbReference>
<dbReference type="InterPro" id="IPR006195">
    <property type="entry name" value="aa-tRNA-synth_II"/>
</dbReference>